<dbReference type="FunFam" id="3.40.50.300:FF:000108">
    <property type="entry name" value="ATP-dependent RNA helicase RhlE"/>
    <property type="match status" value="1"/>
</dbReference>
<evidence type="ECO:0000256" key="7">
    <source>
        <dbReference type="ARBA" id="ARBA00038437"/>
    </source>
</evidence>
<dbReference type="Pfam" id="PF00270">
    <property type="entry name" value="DEAD"/>
    <property type="match status" value="1"/>
</dbReference>
<evidence type="ECO:0000259" key="13">
    <source>
        <dbReference type="PROSITE" id="PS51192"/>
    </source>
</evidence>
<evidence type="ECO:0000259" key="14">
    <source>
        <dbReference type="PROSITE" id="PS51194"/>
    </source>
</evidence>
<keyword evidence="5 11" id="KW-0347">Helicase</keyword>
<feature type="region of interest" description="Disordered" evidence="12">
    <location>
        <begin position="376"/>
        <end position="468"/>
    </location>
</feature>
<evidence type="ECO:0000256" key="5">
    <source>
        <dbReference type="ARBA" id="ARBA00022806"/>
    </source>
</evidence>
<sequence>MPFATLGLRPEIVSAVVAKGYTEPSPIQAKAIPAILEGRDVLGGAQTGTGKTAAFSLPLLQRLTQNNFKTKRPRALILAPTRELAAQVHQSILDYGKDLSLRSACFFGGVNINPQITKLRHGVDIIVATPGRLLDLCQRHEANLGAIETLVLDEADRMLDMGFIHDIRKILKVLPAERQNLFFSATYGKEVKRLADTILRNPVEVEVTPRNSTADQVAQEAYSIGQKNKRSALSALIKEGDWQQVLVFTRTKHGANRLAKQLNSDGIEAAAIHGNKSQGARERALEDFKTNYIRVLVATDIAARGIDIADLPHVVNFELPNVPEDYVHRIGRTGRAGRKGKAISLVSSDEEAYLVAIEKLLKREIKMLELSPNGKIGREAKRIANPQKPKKTQTARGPKPGNDRSNNHKAGSKNRPNRRRGPQKTNKPSGSQGGSGPSARPAAESSPAKTANPPRNRRNRRPPNRPKF</sequence>
<dbReference type="FunFam" id="3.40.50.300:FF:000468">
    <property type="entry name" value="ATP-dependent RNA helicase RhlE"/>
    <property type="match status" value="1"/>
</dbReference>
<evidence type="ECO:0000256" key="8">
    <source>
        <dbReference type="ARBA" id="ARBA00047984"/>
    </source>
</evidence>
<proteinExistence type="inferred from homology"/>
<evidence type="ECO:0000256" key="10">
    <source>
        <dbReference type="PROSITE-ProRule" id="PRU00552"/>
    </source>
</evidence>
<dbReference type="PANTHER" id="PTHR47959">
    <property type="entry name" value="ATP-DEPENDENT RNA HELICASE RHLE-RELATED"/>
    <property type="match status" value="1"/>
</dbReference>
<dbReference type="PROSITE" id="PS00039">
    <property type="entry name" value="DEAD_ATP_HELICASE"/>
    <property type="match status" value="1"/>
</dbReference>
<evidence type="ECO:0000313" key="17">
    <source>
        <dbReference type="Proteomes" id="UP000526501"/>
    </source>
</evidence>
<keyword evidence="17" id="KW-1185">Reference proteome</keyword>
<dbReference type="InterPro" id="IPR014014">
    <property type="entry name" value="RNA_helicase_DEAD_Q_motif"/>
</dbReference>
<evidence type="ECO:0000256" key="3">
    <source>
        <dbReference type="ARBA" id="ARBA00022741"/>
    </source>
</evidence>
<dbReference type="Gene3D" id="3.40.50.300">
    <property type="entry name" value="P-loop containing nucleotide triphosphate hydrolases"/>
    <property type="match status" value="2"/>
</dbReference>
<accession>A0A7X1B6A5</accession>
<dbReference type="GO" id="GO:0003724">
    <property type="term" value="F:RNA helicase activity"/>
    <property type="evidence" value="ECO:0007669"/>
    <property type="project" value="UniProtKB-EC"/>
</dbReference>
<dbReference type="PROSITE" id="PS51195">
    <property type="entry name" value="Q_MOTIF"/>
    <property type="match status" value="1"/>
</dbReference>
<feature type="domain" description="Helicase C-terminal" evidence="14">
    <location>
        <begin position="232"/>
        <end position="376"/>
    </location>
</feature>
<feature type="domain" description="Helicase ATP-binding" evidence="13">
    <location>
        <begin position="32"/>
        <end position="205"/>
    </location>
</feature>
<feature type="compositionally biased region" description="Low complexity" evidence="12">
    <location>
        <begin position="437"/>
        <end position="454"/>
    </location>
</feature>
<dbReference type="EC" id="3.6.4.13" evidence="1"/>
<evidence type="ECO:0000256" key="9">
    <source>
        <dbReference type="ARBA" id="ARBA00074363"/>
    </source>
</evidence>
<comment type="caution">
    <text evidence="16">The sequence shown here is derived from an EMBL/GenBank/DDBJ whole genome shotgun (WGS) entry which is preliminary data.</text>
</comment>
<name>A0A7X1B6A5_9BACT</name>
<gene>
    <name evidence="16" type="ORF">H5P27_04545</name>
</gene>
<dbReference type="InterPro" id="IPR044742">
    <property type="entry name" value="DEAD/DEAH_RhlB"/>
</dbReference>
<dbReference type="GO" id="GO:0005524">
    <property type="term" value="F:ATP binding"/>
    <property type="evidence" value="ECO:0007669"/>
    <property type="project" value="UniProtKB-KW"/>
</dbReference>
<comment type="catalytic activity">
    <reaction evidence="8">
        <text>ATP + H2O = ADP + phosphate + H(+)</text>
        <dbReference type="Rhea" id="RHEA:13065"/>
        <dbReference type="ChEBI" id="CHEBI:15377"/>
        <dbReference type="ChEBI" id="CHEBI:15378"/>
        <dbReference type="ChEBI" id="CHEBI:30616"/>
        <dbReference type="ChEBI" id="CHEBI:43474"/>
        <dbReference type="ChEBI" id="CHEBI:456216"/>
        <dbReference type="EC" id="3.6.4.13"/>
    </reaction>
</comment>
<evidence type="ECO:0000256" key="2">
    <source>
        <dbReference type="ARBA" id="ARBA00022490"/>
    </source>
</evidence>
<keyword evidence="6 11" id="KW-0067">ATP-binding</keyword>
<evidence type="ECO:0000256" key="1">
    <source>
        <dbReference type="ARBA" id="ARBA00012552"/>
    </source>
</evidence>
<dbReference type="PANTHER" id="PTHR47959:SF2">
    <property type="entry name" value="ATP-DEPENDENT RNA HELICASE DEAD BOX FAMILY"/>
    <property type="match status" value="1"/>
</dbReference>
<protein>
    <recommendedName>
        <fullName evidence="9">DEAD-box ATP-dependent RNA helicase RhpA</fullName>
        <ecNumber evidence="1">3.6.4.13</ecNumber>
    </recommendedName>
</protein>
<evidence type="ECO:0000259" key="15">
    <source>
        <dbReference type="PROSITE" id="PS51195"/>
    </source>
</evidence>
<dbReference type="InterPro" id="IPR027417">
    <property type="entry name" value="P-loop_NTPase"/>
</dbReference>
<dbReference type="GO" id="GO:0042255">
    <property type="term" value="P:ribosome assembly"/>
    <property type="evidence" value="ECO:0007669"/>
    <property type="project" value="UniProtKB-ARBA"/>
</dbReference>
<comment type="similarity">
    <text evidence="7 11">Belongs to the DEAD box helicase family.</text>
</comment>
<dbReference type="RefSeq" id="WP_185659192.1">
    <property type="nucleotide sequence ID" value="NZ_CAWPOO010000006.1"/>
</dbReference>
<feature type="compositionally biased region" description="Basic residues" evidence="12">
    <location>
        <begin position="410"/>
        <end position="422"/>
    </location>
</feature>
<dbReference type="InterPro" id="IPR000629">
    <property type="entry name" value="RNA-helicase_DEAD-box_CS"/>
</dbReference>
<evidence type="ECO:0000256" key="11">
    <source>
        <dbReference type="RuleBase" id="RU000492"/>
    </source>
</evidence>
<dbReference type="SMART" id="SM00487">
    <property type="entry name" value="DEXDc"/>
    <property type="match status" value="1"/>
</dbReference>
<dbReference type="InterPro" id="IPR014001">
    <property type="entry name" value="Helicase_ATP-bd"/>
</dbReference>
<dbReference type="PROSITE" id="PS51192">
    <property type="entry name" value="HELICASE_ATP_BIND_1"/>
    <property type="match status" value="1"/>
</dbReference>
<feature type="short sequence motif" description="Q motif" evidence="10">
    <location>
        <begin position="1"/>
        <end position="29"/>
    </location>
</feature>
<feature type="compositionally biased region" description="Basic residues" evidence="12">
    <location>
        <begin position="455"/>
        <end position="468"/>
    </location>
</feature>
<keyword evidence="2" id="KW-0963">Cytoplasm</keyword>
<dbReference type="PROSITE" id="PS51194">
    <property type="entry name" value="HELICASE_CTER"/>
    <property type="match status" value="1"/>
</dbReference>
<dbReference type="GO" id="GO:0003676">
    <property type="term" value="F:nucleic acid binding"/>
    <property type="evidence" value="ECO:0007669"/>
    <property type="project" value="InterPro"/>
</dbReference>
<evidence type="ECO:0000256" key="4">
    <source>
        <dbReference type="ARBA" id="ARBA00022801"/>
    </source>
</evidence>
<dbReference type="InterPro" id="IPR011545">
    <property type="entry name" value="DEAD/DEAH_box_helicase_dom"/>
</dbReference>
<dbReference type="Pfam" id="PF00271">
    <property type="entry name" value="Helicase_C"/>
    <property type="match status" value="1"/>
</dbReference>
<evidence type="ECO:0000256" key="12">
    <source>
        <dbReference type="SAM" id="MobiDB-lite"/>
    </source>
</evidence>
<reference evidence="16 17" key="1">
    <citation type="submission" date="2020-07" db="EMBL/GenBank/DDBJ databases">
        <authorList>
            <person name="Feng X."/>
        </authorList>
    </citation>
    <scope>NUCLEOTIDE SEQUENCE [LARGE SCALE GENOMIC DNA]</scope>
    <source>
        <strain evidence="16 17">JCM23202</strain>
    </source>
</reference>
<dbReference type="InterPro" id="IPR001650">
    <property type="entry name" value="Helicase_C-like"/>
</dbReference>
<dbReference type="Proteomes" id="UP000526501">
    <property type="component" value="Unassembled WGS sequence"/>
</dbReference>
<evidence type="ECO:0000256" key="6">
    <source>
        <dbReference type="ARBA" id="ARBA00022840"/>
    </source>
</evidence>
<dbReference type="GO" id="GO:0009266">
    <property type="term" value="P:response to temperature stimulus"/>
    <property type="evidence" value="ECO:0007669"/>
    <property type="project" value="UniProtKB-ARBA"/>
</dbReference>
<dbReference type="EMBL" id="JACHVC010000006">
    <property type="protein sequence ID" value="MBC2605308.1"/>
    <property type="molecule type" value="Genomic_DNA"/>
</dbReference>
<organism evidence="16 17">
    <name type="scientific">Pelagicoccus albus</name>
    <dbReference type="NCBI Taxonomy" id="415222"/>
    <lineage>
        <taxon>Bacteria</taxon>
        <taxon>Pseudomonadati</taxon>
        <taxon>Verrucomicrobiota</taxon>
        <taxon>Opitutia</taxon>
        <taxon>Puniceicoccales</taxon>
        <taxon>Pelagicoccaceae</taxon>
        <taxon>Pelagicoccus</taxon>
    </lineage>
</organism>
<feature type="domain" description="DEAD-box RNA helicase Q" evidence="15">
    <location>
        <begin position="1"/>
        <end position="29"/>
    </location>
</feature>
<dbReference type="GO" id="GO:0005829">
    <property type="term" value="C:cytosol"/>
    <property type="evidence" value="ECO:0007669"/>
    <property type="project" value="TreeGrafter"/>
</dbReference>
<evidence type="ECO:0000313" key="16">
    <source>
        <dbReference type="EMBL" id="MBC2605308.1"/>
    </source>
</evidence>
<dbReference type="InterPro" id="IPR050079">
    <property type="entry name" value="DEAD_box_RNA_helicase"/>
</dbReference>
<dbReference type="SUPFAM" id="SSF52540">
    <property type="entry name" value="P-loop containing nucleoside triphosphate hydrolases"/>
    <property type="match status" value="1"/>
</dbReference>
<dbReference type="GO" id="GO:0016787">
    <property type="term" value="F:hydrolase activity"/>
    <property type="evidence" value="ECO:0007669"/>
    <property type="project" value="UniProtKB-KW"/>
</dbReference>
<dbReference type="AlphaFoldDB" id="A0A7X1B6A5"/>
<keyword evidence="4 11" id="KW-0378">Hydrolase</keyword>
<dbReference type="CDD" id="cd00268">
    <property type="entry name" value="DEADc"/>
    <property type="match status" value="1"/>
</dbReference>
<dbReference type="SMART" id="SM00490">
    <property type="entry name" value="HELICc"/>
    <property type="match status" value="1"/>
</dbReference>
<dbReference type="CDD" id="cd18787">
    <property type="entry name" value="SF2_C_DEAD"/>
    <property type="match status" value="1"/>
</dbReference>
<keyword evidence="3 11" id="KW-0547">Nucleotide-binding</keyword>